<evidence type="ECO:0000259" key="4">
    <source>
        <dbReference type="PROSITE" id="PS50887"/>
    </source>
</evidence>
<dbReference type="PROSITE" id="PS50887">
    <property type="entry name" value="GGDEF"/>
    <property type="match status" value="1"/>
</dbReference>
<dbReference type="Pfam" id="PF00990">
    <property type="entry name" value="GGDEF"/>
    <property type="match status" value="1"/>
</dbReference>
<keyword evidence="6" id="KW-1185">Reference proteome</keyword>
<dbReference type="PANTHER" id="PTHR45138:SF9">
    <property type="entry name" value="DIGUANYLATE CYCLASE DGCM-RELATED"/>
    <property type="match status" value="1"/>
</dbReference>
<name>A0A3M0BT69_9AQUI</name>
<keyword evidence="3" id="KW-0812">Transmembrane</keyword>
<evidence type="ECO:0000313" key="5">
    <source>
        <dbReference type="EMBL" id="RMA97715.1"/>
    </source>
</evidence>
<dbReference type="PANTHER" id="PTHR45138">
    <property type="entry name" value="REGULATORY COMPONENTS OF SENSORY TRANSDUCTION SYSTEM"/>
    <property type="match status" value="1"/>
</dbReference>
<dbReference type="EC" id="2.7.7.65" evidence="1"/>
<reference evidence="5 6" key="1">
    <citation type="submission" date="2018-10" db="EMBL/GenBank/DDBJ databases">
        <title>Genomic Encyclopedia of Archaeal and Bacterial Type Strains, Phase II (KMG-II): from individual species to whole genera.</title>
        <authorList>
            <person name="Goeker M."/>
        </authorList>
    </citation>
    <scope>NUCLEOTIDE SEQUENCE [LARGE SCALE GENOMIC DNA]</scope>
    <source>
        <strain evidence="5 6">VM1</strain>
    </source>
</reference>
<dbReference type="FunFam" id="3.30.70.270:FF:000001">
    <property type="entry name" value="Diguanylate cyclase domain protein"/>
    <property type="match status" value="1"/>
</dbReference>
<proteinExistence type="predicted"/>
<feature type="domain" description="GGDEF" evidence="4">
    <location>
        <begin position="338"/>
        <end position="466"/>
    </location>
</feature>
<keyword evidence="3" id="KW-0472">Membrane</keyword>
<sequence>MKKYIIIILFILLFVNGLGICVFYKDKKEKEDILYKNSIKNLRSNFNSVKRQYKKLINYAFYKDINNKYILRLIKKKNKKKLTYELKRIFNYLRRENVDKIFILDLTGKLIAGVSKDKLSNQFKPEKLASIQYVYPLTYKNSFLGNIYFSIPFSVIQEELNKIFPETYLFLLNKDIIVDKIKRKTTKIAIPSEISANFYYENMTLKNIPISLINSKIKEEVQPFLSLKKPISLVYKYKNNYILISFYPVYNLKQQFIGYLVSYSVDNTYGVIIKSYYLNIILTFLISIVLAILVYITIKNIERFRYLAETDRLTDLYNKGKFNEVLSQEIERARRYKRPLSLIVFDIDHFKKINDTYGHKVGDEVLKALAKLVRKKVRKTDFVARWGGEEFVILAPETDLEGAKKLAEKIRQAVENYEFPTVKKVTISLGVAQLKEDDTPDDFIVRADKALYKAKEGGRNQVQVTD</sequence>
<comment type="caution">
    <text evidence="5">The sequence shown here is derived from an EMBL/GenBank/DDBJ whole genome shotgun (WGS) entry which is preliminary data.</text>
</comment>
<organism evidence="5 6">
    <name type="scientific">Hydrogenothermus marinus</name>
    <dbReference type="NCBI Taxonomy" id="133270"/>
    <lineage>
        <taxon>Bacteria</taxon>
        <taxon>Pseudomonadati</taxon>
        <taxon>Aquificota</taxon>
        <taxon>Aquificia</taxon>
        <taxon>Aquificales</taxon>
        <taxon>Hydrogenothermaceae</taxon>
        <taxon>Hydrogenothermus</taxon>
    </lineage>
</organism>
<evidence type="ECO:0000256" key="2">
    <source>
        <dbReference type="ARBA" id="ARBA00034247"/>
    </source>
</evidence>
<protein>
    <recommendedName>
        <fullName evidence="1">diguanylate cyclase</fullName>
        <ecNumber evidence="1">2.7.7.65</ecNumber>
    </recommendedName>
</protein>
<dbReference type="SUPFAM" id="SSF55073">
    <property type="entry name" value="Nucleotide cyclase"/>
    <property type="match status" value="1"/>
</dbReference>
<dbReference type="InterPro" id="IPR043128">
    <property type="entry name" value="Rev_trsase/Diguanyl_cyclase"/>
</dbReference>
<dbReference type="EMBL" id="REFO01000010">
    <property type="protein sequence ID" value="RMA97715.1"/>
    <property type="molecule type" value="Genomic_DNA"/>
</dbReference>
<keyword evidence="3" id="KW-1133">Transmembrane helix</keyword>
<dbReference type="InterPro" id="IPR029787">
    <property type="entry name" value="Nucleotide_cyclase"/>
</dbReference>
<gene>
    <name evidence="5" type="ORF">CLV39_0338</name>
</gene>
<dbReference type="Gene3D" id="3.30.70.270">
    <property type="match status" value="1"/>
</dbReference>
<evidence type="ECO:0000256" key="3">
    <source>
        <dbReference type="SAM" id="Phobius"/>
    </source>
</evidence>
<dbReference type="AlphaFoldDB" id="A0A3M0BT69"/>
<dbReference type="RefSeq" id="WP_211325019.1">
    <property type="nucleotide sequence ID" value="NZ_REFO01000010.1"/>
</dbReference>
<dbReference type="InterPro" id="IPR000160">
    <property type="entry name" value="GGDEF_dom"/>
</dbReference>
<evidence type="ECO:0000313" key="6">
    <source>
        <dbReference type="Proteomes" id="UP000280842"/>
    </source>
</evidence>
<dbReference type="NCBIfam" id="TIGR00254">
    <property type="entry name" value="GGDEF"/>
    <property type="match status" value="1"/>
</dbReference>
<dbReference type="CDD" id="cd01949">
    <property type="entry name" value="GGDEF"/>
    <property type="match status" value="1"/>
</dbReference>
<evidence type="ECO:0000256" key="1">
    <source>
        <dbReference type="ARBA" id="ARBA00012528"/>
    </source>
</evidence>
<feature type="transmembrane region" description="Helical" evidence="3">
    <location>
        <begin position="276"/>
        <end position="298"/>
    </location>
</feature>
<accession>A0A3M0BT69</accession>
<dbReference type="GO" id="GO:0052621">
    <property type="term" value="F:diguanylate cyclase activity"/>
    <property type="evidence" value="ECO:0007669"/>
    <property type="project" value="UniProtKB-EC"/>
</dbReference>
<comment type="catalytic activity">
    <reaction evidence="2">
        <text>2 GTP = 3',3'-c-di-GMP + 2 diphosphate</text>
        <dbReference type="Rhea" id="RHEA:24898"/>
        <dbReference type="ChEBI" id="CHEBI:33019"/>
        <dbReference type="ChEBI" id="CHEBI:37565"/>
        <dbReference type="ChEBI" id="CHEBI:58805"/>
        <dbReference type="EC" id="2.7.7.65"/>
    </reaction>
</comment>
<dbReference type="Proteomes" id="UP000280842">
    <property type="component" value="Unassembled WGS sequence"/>
</dbReference>
<dbReference type="SMART" id="SM00267">
    <property type="entry name" value="GGDEF"/>
    <property type="match status" value="1"/>
</dbReference>
<dbReference type="InterPro" id="IPR050469">
    <property type="entry name" value="Diguanylate_Cyclase"/>
</dbReference>